<evidence type="ECO:0000313" key="1">
    <source>
        <dbReference type="EMBL" id="TXS96538.1"/>
    </source>
</evidence>
<comment type="caution">
    <text evidence="1">The sequence shown here is derived from an EMBL/GenBank/DDBJ whole genome shotgun (WGS) entry which is preliminary data.</text>
</comment>
<gene>
    <name evidence="1" type="ORF">FV139_03405</name>
</gene>
<organism evidence="1 2">
    <name type="scientific">Parahaliea maris</name>
    <dbReference type="NCBI Taxonomy" id="2716870"/>
    <lineage>
        <taxon>Bacteria</taxon>
        <taxon>Pseudomonadati</taxon>
        <taxon>Pseudomonadota</taxon>
        <taxon>Gammaproteobacteria</taxon>
        <taxon>Cellvibrionales</taxon>
        <taxon>Halieaceae</taxon>
        <taxon>Parahaliea</taxon>
    </lineage>
</organism>
<evidence type="ECO:0000313" key="2">
    <source>
        <dbReference type="Proteomes" id="UP000321039"/>
    </source>
</evidence>
<dbReference type="Gene3D" id="3.40.50.880">
    <property type="match status" value="1"/>
</dbReference>
<dbReference type="RefSeq" id="WP_148066810.1">
    <property type="nucleotide sequence ID" value="NZ_VRZA01000001.1"/>
</dbReference>
<dbReference type="Proteomes" id="UP000321039">
    <property type="component" value="Unassembled WGS sequence"/>
</dbReference>
<dbReference type="EMBL" id="VRZA01000001">
    <property type="protein sequence ID" value="TXS96538.1"/>
    <property type="molecule type" value="Genomic_DNA"/>
</dbReference>
<sequence>MPIPLSPEHLSWRSTPGILGRYPSSPQSVHALLGYFLRDRNSPTPFPGRDMLFDNSLFEWGVAPPLEKVVSGGDELQLLMGLPEVQRHSVSIVEPWPNVGINLQGEEVRASKNVAYILQQVADADSILYPVWQSGVENPQRLANVLSAGLATVVQGGNPAAYDPNTFAGHRGGYEDILGLIEQLLLRRSTGSAPCIFICLGHQLAAVAHIRLLQRAVAAVETLDYLPLDPGGRALGALQRVCQRIAAIGAELPVKKNGEIVAQGWHHPRFAVAPNELIEVGPRRLQPYLCRDDAHLPGELLDTHALIADELEGVIDSMLSQERELNIAMFHSDEVNEEAALFANWAYKLLHDTIVPLRYEVAVSPLSWLLSLPYAIEIMSRTEVAPNVWTEVSTTCIYYKDWETHRIRRSFTSQFHPELMADIRDIGKRDGPRYAELKDNDGVRLLVRLLYHGMQE</sequence>
<protein>
    <submittedName>
        <fullName evidence="1">Uncharacterized protein</fullName>
    </submittedName>
</protein>
<proteinExistence type="predicted"/>
<keyword evidence="2" id="KW-1185">Reference proteome</keyword>
<dbReference type="AlphaFoldDB" id="A0A5C9A6W4"/>
<dbReference type="InterPro" id="IPR029062">
    <property type="entry name" value="Class_I_gatase-like"/>
</dbReference>
<name>A0A5C9A6W4_9GAMM</name>
<accession>A0A5C9A6W4</accession>
<reference evidence="1 2" key="1">
    <citation type="submission" date="2019-08" db="EMBL/GenBank/DDBJ databases">
        <title>Parahaliea maris sp. nov., isolated from the surface seawater.</title>
        <authorList>
            <person name="Liu Y."/>
        </authorList>
    </citation>
    <scope>NUCLEOTIDE SEQUENCE [LARGE SCALE GENOMIC DNA]</scope>
    <source>
        <strain evidence="1 2">HSLHS9</strain>
    </source>
</reference>